<dbReference type="AlphaFoldDB" id="A0A939EED6"/>
<dbReference type="InterPro" id="IPR004360">
    <property type="entry name" value="Glyas_Fos-R_dOase_dom"/>
</dbReference>
<evidence type="ECO:0000313" key="2">
    <source>
        <dbReference type="EMBL" id="MBN9671002.1"/>
    </source>
</evidence>
<feature type="domain" description="VOC" evidence="1">
    <location>
        <begin position="6"/>
        <end position="119"/>
    </location>
</feature>
<proteinExistence type="predicted"/>
<evidence type="ECO:0000313" key="3">
    <source>
        <dbReference type="Proteomes" id="UP000664096"/>
    </source>
</evidence>
<dbReference type="EMBL" id="JAEKJZ010000001">
    <property type="protein sequence ID" value="MBN9671002.1"/>
    <property type="molecule type" value="Genomic_DNA"/>
</dbReference>
<dbReference type="CDD" id="cd08361">
    <property type="entry name" value="PpCmtC_N"/>
    <property type="match status" value="1"/>
</dbReference>
<comment type="caution">
    <text evidence="2">The sequence shown here is derived from an EMBL/GenBank/DDBJ whole genome shotgun (WGS) entry which is preliminary data.</text>
</comment>
<dbReference type="InterPro" id="IPR029068">
    <property type="entry name" value="Glyas_Bleomycin-R_OHBP_Dase"/>
</dbReference>
<feature type="domain" description="VOC" evidence="1">
    <location>
        <begin position="137"/>
        <end position="249"/>
    </location>
</feature>
<dbReference type="SUPFAM" id="SSF54593">
    <property type="entry name" value="Glyoxalase/Bleomycin resistance protein/Dihydroxybiphenyl dioxygenase"/>
    <property type="match status" value="1"/>
</dbReference>
<dbReference type="Gene3D" id="3.10.180.10">
    <property type="entry name" value="2,3-Dihydroxybiphenyl 1,2-Dioxygenase, domain 1"/>
    <property type="match status" value="2"/>
</dbReference>
<dbReference type="InterPro" id="IPR037523">
    <property type="entry name" value="VOC_core"/>
</dbReference>
<accession>A0A939EED6</accession>
<evidence type="ECO:0000259" key="1">
    <source>
        <dbReference type="PROSITE" id="PS51819"/>
    </source>
</evidence>
<gene>
    <name evidence="2" type="ORF">JF539_11720</name>
</gene>
<sequence length="289" mass="32504">MIELKDVVYCRLGTRDLDGAEWFATNILGLEVSERRRGATYFKSDERAHTLCYFEGDPEDQVTAFELGRGEDLQTAAATLEALNHEVHYGTKQECDARHVREFIRFQDPTGNAIEFVVRPETTGVNYHGNRDAGITGFSHVGLCTTDAARDEAFWTNVCNARVSDRIGDAPLMRLGTIHHSIALFPFHKAGIQHINHQVGGTDDIQRSFNFVRDNQVNITFGPGRHPTSTAEFLYFTGPEGMTFEYSTGVSEIHDEPLWRDRQFHFEPKGFCRWGAAPRIAAFDNGGSE</sequence>
<dbReference type="Pfam" id="PF00903">
    <property type="entry name" value="Glyoxalase"/>
    <property type="match status" value="2"/>
</dbReference>
<organism evidence="2 3">
    <name type="scientific">Roseibium aggregatum</name>
    <dbReference type="NCBI Taxonomy" id="187304"/>
    <lineage>
        <taxon>Bacteria</taxon>
        <taxon>Pseudomonadati</taxon>
        <taxon>Pseudomonadota</taxon>
        <taxon>Alphaproteobacteria</taxon>
        <taxon>Hyphomicrobiales</taxon>
        <taxon>Stappiaceae</taxon>
        <taxon>Roseibium</taxon>
    </lineage>
</organism>
<dbReference type="PROSITE" id="PS51819">
    <property type="entry name" value="VOC"/>
    <property type="match status" value="2"/>
</dbReference>
<dbReference type="RefSeq" id="WP_207140567.1">
    <property type="nucleotide sequence ID" value="NZ_JAEKJZ010000001.1"/>
</dbReference>
<dbReference type="Proteomes" id="UP000664096">
    <property type="component" value="Unassembled WGS sequence"/>
</dbReference>
<reference evidence="2" key="1">
    <citation type="submission" date="2020-12" db="EMBL/GenBank/DDBJ databases">
        <title>Oil enriched cultivation method for isolating marine PHA-producing bacteria.</title>
        <authorList>
            <person name="Zheng W."/>
            <person name="Yu S."/>
            <person name="Huang Y."/>
        </authorList>
    </citation>
    <scope>NUCLEOTIDE SEQUENCE</scope>
    <source>
        <strain evidence="2">SY-2-12</strain>
    </source>
</reference>
<protein>
    <submittedName>
        <fullName evidence="2">VOC family protein</fullName>
    </submittedName>
</protein>
<name>A0A939EED6_9HYPH</name>